<sequence length="140" mass="15789">MSVFDAGKAYLFSPSAITITQDGYPLRGAKVVRRWEWKDKLNEDLSYTDDDGVVKLEGVRELSVSQILPVQFFVAQQLSVVIDGNEEVFWENAKVSPSENSELEGSPLILNCEVNSKEKTYQLSGTELYTKCTWKDGDKE</sequence>
<evidence type="ECO:0000313" key="3">
    <source>
        <dbReference type="Proteomes" id="UP001597425"/>
    </source>
</evidence>
<feature type="domain" description="DUF6795" evidence="1">
    <location>
        <begin position="18"/>
        <end position="116"/>
    </location>
</feature>
<keyword evidence="3" id="KW-1185">Reference proteome</keyword>
<dbReference type="RefSeq" id="WP_265723122.1">
    <property type="nucleotide sequence ID" value="NZ_JAPIVK010000037.1"/>
</dbReference>
<proteinExistence type="predicted"/>
<dbReference type="EMBL" id="JBHUJD010000011">
    <property type="protein sequence ID" value="MFD2310728.1"/>
    <property type="molecule type" value="Genomic_DNA"/>
</dbReference>
<gene>
    <name evidence="2" type="ORF">ACFSKX_09910</name>
</gene>
<evidence type="ECO:0000313" key="2">
    <source>
        <dbReference type="EMBL" id="MFD2310728.1"/>
    </source>
</evidence>
<dbReference type="Proteomes" id="UP001597425">
    <property type="component" value="Unassembled WGS sequence"/>
</dbReference>
<organism evidence="2 3">
    <name type="scientific">Microbulbifer halophilus</name>
    <dbReference type="NCBI Taxonomy" id="453963"/>
    <lineage>
        <taxon>Bacteria</taxon>
        <taxon>Pseudomonadati</taxon>
        <taxon>Pseudomonadota</taxon>
        <taxon>Gammaproteobacteria</taxon>
        <taxon>Cellvibrionales</taxon>
        <taxon>Microbulbiferaceae</taxon>
        <taxon>Microbulbifer</taxon>
    </lineage>
</organism>
<comment type="caution">
    <text evidence="2">The sequence shown here is derived from an EMBL/GenBank/DDBJ whole genome shotgun (WGS) entry which is preliminary data.</text>
</comment>
<reference evidence="3" key="1">
    <citation type="journal article" date="2019" name="Int. J. Syst. Evol. Microbiol.">
        <title>The Global Catalogue of Microorganisms (GCM) 10K type strain sequencing project: providing services to taxonomists for standard genome sequencing and annotation.</title>
        <authorList>
            <consortium name="The Broad Institute Genomics Platform"/>
            <consortium name="The Broad Institute Genome Sequencing Center for Infectious Disease"/>
            <person name="Wu L."/>
            <person name="Ma J."/>
        </authorList>
    </citation>
    <scope>NUCLEOTIDE SEQUENCE [LARGE SCALE GENOMIC DNA]</scope>
    <source>
        <strain evidence="3">KCTC 12848</strain>
    </source>
</reference>
<evidence type="ECO:0000259" key="1">
    <source>
        <dbReference type="Pfam" id="PF20598"/>
    </source>
</evidence>
<protein>
    <submittedName>
        <fullName evidence="2">DUF6795 domain-containing protein</fullName>
    </submittedName>
</protein>
<dbReference type="InterPro" id="IPR046474">
    <property type="entry name" value="DUF6795"/>
</dbReference>
<accession>A0ABW5EEK0</accession>
<name>A0ABW5EEK0_9GAMM</name>
<dbReference type="Pfam" id="PF20598">
    <property type="entry name" value="DUF6795"/>
    <property type="match status" value="1"/>
</dbReference>